<dbReference type="Proteomes" id="UP001301140">
    <property type="component" value="Unassembled WGS sequence"/>
</dbReference>
<keyword evidence="3" id="KW-1185">Reference proteome</keyword>
<evidence type="ECO:0000313" key="3">
    <source>
        <dbReference type="Proteomes" id="UP001301140"/>
    </source>
</evidence>
<protein>
    <submittedName>
        <fullName evidence="2">Uncharacterized protein</fullName>
    </submittedName>
</protein>
<feature type="region of interest" description="Disordered" evidence="1">
    <location>
        <begin position="48"/>
        <end position="75"/>
    </location>
</feature>
<accession>A0AAP4D7I6</accession>
<feature type="compositionally biased region" description="Basic residues" evidence="1">
    <location>
        <begin position="63"/>
        <end position="75"/>
    </location>
</feature>
<gene>
    <name evidence="2" type="ORF">PZ740_12970</name>
</gene>
<name>A0AAP4D7I6_9PROT</name>
<dbReference type="EMBL" id="JARGEQ010000126">
    <property type="protein sequence ID" value="MDF1587291.1"/>
    <property type="molecule type" value="Genomic_DNA"/>
</dbReference>
<reference evidence="2 3" key="1">
    <citation type="submission" date="2023-03" db="EMBL/GenBank/DDBJ databases">
        <title>YIM 152171 draft genome.</title>
        <authorList>
            <person name="Yang Z."/>
        </authorList>
    </citation>
    <scope>NUCLEOTIDE SEQUENCE [LARGE SCALE GENOMIC DNA]</scope>
    <source>
        <strain evidence="2 3">YIM 152171</strain>
    </source>
</reference>
<proteinExistence type="predicted"/>
<organism evidence="2 3">
    <name type="scientific">Marinimicrococcus flavescens</name>
    <dbReference type="NCBI Taxonomy" id="3031815"/>
    <lineage>
        <taxon>Bacteria</taxon>
        <taxon>Pseudomonadati</taxon>
        <taxon>Pseudomonadota</taxon>
        <taxon>Alphaproteobacteria</taxon>
        <taxon>Geminicoccales</taxon>
        <taxon>Geminicoccaceae</taxon>
        <taxon>Marinimicrococcus</taxon>
    </lineage>
</organism>
<dbReference type="AlphaFoldDB" id="A0AAP4D7I6"/>
<dbReference type="SUPFAM" id="SSF55073">
    <property type="entry name" value="Nucleotide cyclase"/>
    <property type="match status" value="1"/>
</dbReference>
<dbReference type="RefSeq" id="WP_327789708.1">
    <property type="nucleotide sequence ID" value="NZ_JARGEQ010000126.1"/>
</dbReference>
<evidence type="ECO:0000256" key="1">
    <source>
        <dbReference type="SAM" id="MobiDB-lite"/>
    </source>
</evidence>
<sequence>MKAQRRLAAIMAVDGVGFSRLVEADERGTYERLEALRLTVAEPAIAGHGGRILKPMGGPAGRVRQRRPKRCPKRR</sequence>
<comment type="caution">
    <text evidence="2">The sequence shown here is derived from an EMBL/GenBank/DDBJ whole genome shotgun (WGS) entry which is preliminary data.</text>
</comment>
<evidence type="ECO:0000313" key="2">
    <source>
        <dbReference type="EMBL" id="MDF1587291.1"/>
    </source>
</evidence>
<dbReference type="InterPro" id="IPR029787">
    <property type="entry name" value="Nucleotide_cyclase"/>
</dbReference>